<keyword evidence="7 12" id="KW-0735">Signal-anchor</keyword>
<dbReference type="Pfam" id="PF01762">
    <property type="entry name" value="Galactosyl_T"/>
    <property type="match status" value="1"/>
</dbReference>
<evidence type="ECO:0000256" key="7">
    <source>
        <dbReference type="ARBA" id="ARBA00022968"/>
    </source>
</evidence>
<evidence type="ECO:0000256" key="9">
    <source>
        <dbReference type="ARBA" id="ARBA00023034"/>
    </source>
</evidence>
<keyword evidence="9 12" id="KW-0333">Golgi apparatus</keyword>
<evidence type="ECO:0000256" key="10">
    <source>
        <dbReference type="ARBA" id="ARBA00023136"/>
    </source>
</evidence>
<dbReference type="AlphaFoldDB" id="A0A6P5A4G4"/>
<dbReference type="OrthoDB" id="115198at2759"/>
<comment type="subcellular location">
    <subcellularLocation>
        <location evidence="1 12">Golgi apparatus membrane</location>
        <topology evidence="1 12">Single-pass type II membrane protein</topology>
    </subcellularLocation>
</comment>
<keyword evidence="8 12" id="KW-1133">Transmembrane helix</keyword>
<evidence type="ECO:0000256" key="2">
    <source>
        <dbReference type="ARBA" id="ARBA00004922"/>
    </source>
</evidence>
<evidence type="ECO:0000313" key="13">
    <source>
        <dbReference type="Proteomes" id="UP000515135"/>
    </source>
</evidence>
<name>A0A6P5A4G4_BRABE</name>
<dbReference type="FunFam" id="3.90.550.50:FF:000001">
    <property type="entry name" value="Hexosyltransferase"/>
    <property type="match status" value="1"/>
</dbReference>
<evidence type="ECO:0000256" key="12">
    <source>
        <dbReference type="RuleBase" id="RU363063"/>
    </source>
</evidence>
<evidence type="ECO:0000256" key="8">
    <source>
        <dbReference type="ARBA" id="ARBA00022989"/>
    </source>
</evidence>
<dbReference type="RefSeq" id="XP_019636656.1">
    <property type="nucleotide sequence ID" value="XM_019781097.1"/>
</dbReference>
<evidence type="ECO:0000256" key="6">
    <source>
        <dbReference type="ARBA" id="ARBA00022692"/>
    </source>
</evidence>
<keyword evidence="10 12" id="KW-0472">Membrane</keyword>
<evidence type="ECO:0000313" key="14">
    <source>
        <dbReference type="RefSeq" id="XP_019636656.1"/>
    </source>
</evidence>
<dbReference type="PANTHER" id="PTHR11214:SF283">
    <property type="entry name" value="N-ACETYLLACTOSAMINIDE BETA-1,3-N-ACETYLGLUCOSAMINYLTRANSFERASE 4-LIKE"/>
    <property type="match status" value="1"/>
</dbReference>
<dbReference type="GO" id="GO:0000139">
    <property type="term" value="C:Golgi membrane"/>
    <property type="evidence" value="ECO:0007669"/>
    <property type="project" value="UniProtKB-SubCell"/>
</dbReference>
<keyword evidence="13" id="KW-1185">Reference proteome</keyword>
<dbReference type="GeneID" id="109479204"/>
<dbReference type="InterPro" id="IPR002659">
    <property type="entry name" value="Glyco_trans_31"/>
</dbReference>
<keyword evidence="6 12" id="KW-0812">Transmembrane</keyword>
<organism evidence="13 14">
    <name type="scientific">Branchiostoma belcheri</name>
    <name type="common">Amphioxus</name>
    <dbReference type="NCBI Taxonomy" id="7741"/>
    <lineage>
        <taxon>Eukaryota</taxon>
        <taxon>Metazoa</taxon>
        <taxon>Chordata</taxon>
        <taxon>Cephalochordata</taxon>
        <taxon>Leptocardii</taxon>
        <taxon>Amphioxiformes</taxon>
        <taxon>Branchiostomatidae</taxon>
        <taxon>Branchiostoma</taxon>
    </lineage>
</organism>
<dbReference type="Gene3D" id="3.90.550.50">
    <property type="match status" value="1"/>
</dbReference>
<evidence type="ECO:0000256" key="4">
    <source>
        <dbReference type="ARBA" id="ARBA00022676"/>
    </source>
</evidence>
<evidence type="ECO:0000256" key="5">
    <source>
        <dbReference type="ARBA" id="ARBA00022679"/>
    </source>
</evidence>
<proteinExistence type="inferred from homology"/>
<reference evidence="14" key="1">
    <citation type="submission" date="2025-08" db="UniProtKB">
        <authorList>
            <consortium name="RefSeq"/>
        </authorList>
    </citation>
    <scope>IDENTIFICATION</scope>
    <source>
        <tissue evidence="14">Gonad</tissue>
    </source>
</reference>
<evidence type="ECO:0000256" key="11">
    <source>
        <dbReference type="ARBA" id="ARBA00023180"/>
    </source>
</evidence>
<accession>A0A6P5A4G4</accession>
<protein>
    <recommendedName>
        <fullName evidence="12">Hexosyltransferase</fullName>
        <ecNumber evidence="12">2.4.1.-</ecNumber>
    </recommendedName>
</protein>
<dbReference type="KEGG" id="bbel:109479204"/>
<comment type="pathway">
    <text evidence="2">Protein modification; protein glycosylation.</text>
</comment>
<feature type="transmembrane region" description="Helical" evidence="12">
    <location>
        <begin position="25"/>
        <end position="44"/>
    </location>
</feature>
<evidence type="ECO:0000256" key="3">
    <source>
        <dbReference type="ARBA" id="ARBA00008661"/>
    </source>
</evidence>
<dbReference type="Proteomes" id="UP000515135">
    <property type="component" value="Unplaced"/>
</dbReference>
<sequence length="360" mass="40946">MDKINKHINSFVLAARHGNIPRPPVLSCVLAALLLTICYEFYLVNQQVRTMEGTLLERGSQQDGVDAASRRQSDLVTSPQNVMRTRKFPVLNPHPFTFTLNNPDKCKDQDVFLLIIVTSSPEGRAKRQAIRQTWGDETSVPGVVIRTVFAVGVSDDVGIQQVLKDESETFRDVVQENFADTPRSLTIKQVMVLKWASQFCPGARYVLKVESNTFVNIFSLVRYLRSLRGALTRKLVLGWVYNDSVPVRDPEGEDKEWYVSMDDFPRDTYPAYAGAFAHVMSSDMPKLLYEASLTTKYLFMDDIYLGLCLEKLGIAPRHHGGFCHWDVEVDSCHYKWLIASRFVDSPEKMKRFWSAITSTC</sequence>
<dbReference type="GO" id="GO:0016758">
    <property type="term" value="F:hexosyltransferase activity"/>
    <property type="evidence" value="ECO:0007669"/>
    <property type="project" value="InterPro"/>
</dbReference>
<gene>
    <name evidence="14" type="primary">LOC109479204</name>
</gene>
<keyword evidence="11" id="KW-0325">Glycoprotein</keyword>
<keyword evidence="4 12" id="KW-0328">Glycosyltransferase</keyword>
<dbReference type="GO" id="GO:0006493">
    <property type="term" value="P:protein O-linked glycosylation"/>
    <property type="evidence" value="ECO:0007669"/>
    <property type="project" value="TreeGrafter"/>
</dbReference>
<dbReference type="EC" id="2.4.1.-" evidence="12"/>
<evidence type="ECO:0000256" key="1">
    <source>
        <dbReference type="ARBA" id="ARBA00004323"/>
    </source>
</evidence>
<keyword evidence="5" id="KW-0808">Transferase</keyword>
<comment type="similarity">
    <text evidence="3 12">Belongs to the glycosyltransferase 31 family.</text>
</comment>
<dbReference type="PANTHER" id="PTHR11214">
    <property type="entry name" value="BETA-1,3-N-ACETYLGLUCOSAMINYLTRANSFERASE"/>
    <property type="match status" value="1"/>
</dbReference>